<dbReference type="SMART" id="SM00941">
    <property type="entry name" value="PYNP_C"/>
    <property type="match status" value="1"/>
</dbReference>
<name>A0A2K9NKY3_9PROT</name>
<dbReference type="NCBIfam" id="NF003338">
    <property type="entry name" value="PRK04350.1"/>
    <property type="match status" value="1"/>
</dbReference>
<dbReference type="SUPFAM" id="SSF47648">
    <property type="entry name" value="Nucleoside phosphorylase/phosphoribosyltransferase N-terminal domain"/>
    <property type="match status" value="1"/>
</dbReference>
<evidence type="ECO:0000256" key="3">
    <source>
        <dbReference type="ARBA" id="ARBA00048550"/>
    </source>
</evidence>
<evidence type="ECO:0000256" key="1">
    <source>
        <dbReference type="ARBA" id="ARBA00022676"/>
    </source>
</evidence>
<accession>A0A2K9NKY3</accession>
<dbReference type="Proteomes" id="UP000234752">
    <property type="component" value="Plasmid unnamed2"/>
</dbReference>
<proteinExistence type="inferred from homology"/>
<protein>
    <recommendedName>
        <fullName evidence="4">Putative thymidine phosphorylase</fullName>
        <ecNumber evidence="4">2.4.2.4</ecNumber>
    </recommendedName>
    <alternativeName>
        <fullName evidence="4">TdRPase</fullName>
    </alternativeName>
</protein>
<dbReference type="Pfam" id="PF07831">
    <property type="entry name" value="PYNP_C"/>
    <property type="match status" value="1"/>
</dbReference>
<dbReference type="RefSeq" id="WP_102115233.1">
    <property type="nucleotide sequence ID" value="NZ_BMGN01000009.1"/>
</dbReference>
<keyword evidence="6" id="KW-1185">Reference proteome</keyword>
<dbReference type="Gene3D" id="3.40.1030.10">
    <property type="entry name" value="Nucleoside phosphorylase/phosphoribosyltransferase catalytic domain"/>
    <property type="match status" value="1"/>
</dbReference>
<dbReference type="SUPFAM" id="SSF52418">
    <property type="entry name" value="Nucleoside phosphorylase/phosphoribosyltransferase catalytic domain"/>
    <property type="match status" value="1"/>
</dbReference>
<dbReference type="GO" id="GO:0009032">
    <property type="term" value="F:thymidine phosphorylase activity"/>
    <property type="evidence" value="ECO:0007669"/>
    <property type="project" value="UniProtKB-UniRule"/>
</dbReference>
<keyword evidence="1 4" id="KW-0328">Glycosyltransferase</keyword>
<dbReference type="InterPro" id="IPR013466">
    <property type="entry name" value="Thymidine/AMP_Pase"/>
</dbReference>
<dbReference type="Pfam" id="PF00591">
    <property type="entry name" value="Glycos_transf_3"/>
    <property type="match status" value="1"/>
</dbReference>
<dbReference type="SUPFAM" id="SSF54680">
    <property type="entry name" value="Pyrimidine nucleoside phosphorylase C-terminal domain"/>
    <property type="match status" value="1"/>
</dbReference>
<dbReference type="InterPro" id="IPR017459">
    <property type="entry name" value="Glycosyl_Trfase_fam3_N_dom"/>
</dbReference>
<dbReference type="InterPro" id="IPR000053">
    <property type="entry name" value="Thymidine/pyrmidine_PPase"/>
</dbReference>
<dbReference type="InterPro" id="IPR036566">
    <property type="entry name" value="PYNP-like_C_sf"/>
</dbReference>
<dbReference type="AlphaFoldDB" id="A0A2K9NKY3"/>
<dbReference type="Pfam" id="PF02885">
    <property type="entry name" value="Glycos_trans_3N"/>
    <property type="match status" value="1"/>
</dbReference>
<dbReference type="PROSITE" id="PS00647">
    <property type="entry name" value="THYMID_PHOSPHORYLASE"/>
    <property type="match status" value="1"/>
</dbReference>
<evidence type="ECO:0000313" key="6">
    <source>
        <dbReference type="Proteomes" id="UP000234752"/>
    </source>
</evidence>
<dbReference type="GO" id="GO:0005829">
    <property type="term" value="C:cytosol"/>
    <property type="evidence" value="ECO:0007669"/>
    <property type="project" value="TreeGrafter"/>
</dbReference>
<reference evidence="5 6" key="1">
    <citation type="submission" date="2017-12" db="EMBL/GenBank/DDBJ databases">
        <title>Genomes of bacteria within cyanobacterial aggregates.</title>
        <authorList>
            <person name="Cai H."/>
        </authorList>
    </citation>
    <scope>NUCLEOTIDE SEQUENCE [LARGE SCALE GENOMIC DNA]</scope>
    <source>
        <strain evidence="5 6">TH16</strain>
        <plasmid evidence="5 6">unnamed2</plasmid>
    </source>
</reference>
<dbReference type="NCBIfam" id="TIGR02645">
    <property type="entry name" value="ARCH_P_rylase"/>
    <property type="match status" value="1"/>
</dbReference>
<keyword evidence="5" id="KW-0614">Plasmid</keyword>
<keyword evidence="2 4" id="KW-0808">Transferase</keyword>
<dbReference type="PIRSF" id="PIRSF000478">
    <property type="entry name" value="TP_PyNP"/>
    <property type="match status" value="1"/>
</dbReference>
<comment type="catalytic activity">
    <reaction evidence="3 4">
        <text>thymidine + phosphate = 2-deoxy-alpha-D-ribose 1-phosphate + thymine</text>
        <dbReference type="Rhea" id="RHEA:16037"/>
        <dbReference type="ChEBI" id="CHEBI:17748"/>
        <dbReference type="ChEBI" id="CHEBI:17821"/>
        <dbReference type="ChEBI" id="CHEBI:43474"/>
        <dbReference type="ChEBI" id="CHEBI:57259"/>
        <dbReference type="EC" id="2.4.2.4"/>
    </reaction>
</comment>
<geneLocation type="plasmid" evidence="5 6">
    <name>unnamed2</name>
</geneLocation>
<dbReference type="InterPro" id="IPR013102">
    <property type="entry name" value="PYNP_C"/>
</dbReference>
<dbReference type="EMBL" id="CP025614">
    <property type="protein sequence ID" value="AUN33730.1"/>
    <property type="molecule type" value="Genomic_DNA"/>
</dbReference>
<dbReference type="HAMAP" id="MF_00703">
    <property type="entry name" value="Thymid_phosp_2"/>
    <property type="match status" value="1"/>
</dbReference>
<dbReference type="EC" id="2.4.2.4" evidence="4"/>
<dbReference type="InterPro" id="IPR028579">
    <property type="entry name" value="Thym_Pase_Put"/>
</dbReference>
<dbReference type="InterPro" id="IPR000312">
    <property type="entry name" value="Glycosyl_Trfase_fam3"/>
</dbReference>
<sequence length="502" mass="53678">MLRLKRIGISTGRENVAFLSRACPTYRAAAFEGQGKVEVLAGSKRLVATLDLVDDPAILPPDCLGLSEETFARFGQVEGSDTRLDHPHPPKSREGLHAKIAGRELDEACFRAIIDDIAHHRYSKVEVAAFLVACGSFMTTAETLALTRAMADAGEGLHWPDAPVVVDKHCIGGIPGNRTSMIVVPIVAAHGLPMPKTSSRAITSPAGTADTMEVLANVEVDLNRMREIVAEAKGCLVWGGHVKLSPADDVLISVERPLNIDTREQMVASILSKKKAAGSTHLVIDMPVGPSAKVRSAEDAARLRKLFEYVGDAIGLTLRVTISDGSQPVGRGIGPVLEARDVMAVLENRADAPPDLRERSLALAGRILEFDPALRGGAGMARARELLDSGAALRQMHRIMELQGPPPRVATLGSLSREVVADHDGRVMSIDCYRLARIARLAGAPFDPGAGIDLLRKVGDPVQAGEPLYRIHAEREVEFRFACGLAAEASGYTVNGNGKEPL</sequence>
<dbReference type="KEGG" id="ncb:C0V82_25280"/>
<dbReference type="PANTHER" id="PTHR10515">
    <property type="entry name" value="THYMIDINE PHOSPHORYLASE"/>
    <property type="match status" value="1"/>
</dbReference>
<dbReference type="InterPro" id="IPR035902">
    <property type="entry name" value="Nuc_phospho_transferase"/>
</dbReference>
<dbReference type="Gene3D" id="3.90.1170.30">
    <property type="entry name" value="Pyrimidine nucleoside phosphorylase-like, C-terminal domain"/>
    <property type="match status" value="1"/>
</dbReference>
<dbReference type="GO" id="GO:0006213">
    <property type="term" value="P:pyrimidine nucleoside metabolic process"/>
    <property type="evidence" value="ECO:0007669"/>
    <property type="project" value="InterPro"/>
</dbReference>
<dbReference type="Gene3D" id="1.20.970.50">
    <property type="match status" value="1"/>
</dbReference>
<dbReference type="InterPro" id="IPR017872">
    <property type="entry name" value="Pyrmidine_PPase_CS"/>
</dbReference>
<evidence type="ECO:0000313" key="5">
    <source>
        <dbReference type="EMBL" id="AUN33730.1"/>
    </source>
</evidence>
<dbReference type="GO" id="GO:0006206">
    <property type="term" value="P:pyrimidine nucleobase metabolic process"/>
    <property type="evidence" value="ECO:0007669"/>
    <property type="project" value="InterPro"/>
</dbReference>
<dbReference type="InterPro" id="IPR036320">
    <property type="entry name" value="Glycosyl_Trfase_fam3_N_dom_sf"/>
</dbReference>
<organism evidence="5 6">
    <name type="scientific">Niveispirillum cyanobacteriorum</name>
    <dbReference type="NCBI Taxonomy" id="1612173"/>
    <lineage>
        <taxon>Bacteria</taxon>
        <taxon>Pseudomonadati</taxon>
        <taxon>Pseudomonadota</taxon>
        <taxon>Alphaproteobacteria</taxon>
        <taxon>Rhodospirillales</taxon>
        <taxon>Azospirillaceae</taxon>
        <taxon>Niveispirillum</taxon>
    </lineage>
</organism>
<dbReference type="GO" id="GO:0004645">
    <property type="term" value="F:1,4-alpha-oligoglucan phosphorylase activity"/>
    <property type="evidence" value="ECO:0007669"/>
    <property type="project" value="InterPro"/>
</dbReference>
<gene>
    <name evidence="5" type="ORF">C0V82_25280</name>
</gene>
<evidence type="ECO:0000256" key="2">
    <source>
        <dbReference type="ARBA" id="ARBA00022679"/>
    </source>
</evidence>
<dbReference type="PANTHER" id="PTHR10515:SF0">
    <property type="entry name" value="THYMIDINE PHOSPHORYLASE"/>
    <property type="match status" value="1"/>
</dbReference>
<comment type="similarity">
    <text evidence="4">Belongs to the thymidine/pyrimidine-nucleoside phosphorylase family. Type 2 subfamily.</text>
</comment>
<dbReference type="OrthoDB" id="341217at2"/>
<evidence type="ECO:0000256" key="4">
    <source>
        <dbReference type="HAMAP-Rule" id="MF_00703"/>
    </source>
</evidence>